<comment type="caution">
    <text evidence="2">The sequence shown here is derived from an EMBL/GenBank/DDBJ whole genome shotgun (WGS) entry which is preliminary data.</text>
</comment>
<accession>A0A7J7M773</accession>
<sequence length="138" mass="15838">VSSRFKKLTGRSEVGVSSRDYKFYSPRHKYRRAGSNSLSNIPELPPKNQQEPASKHHNQSLSHQPQFHPLHQINQQQMHPTEYTPHFSHREQCTSHLPDVPHTRSSSSMSQQHMDCLQPLAGTHVGGRLHILVRILLI</sequence>
<keyword evidence="3" id="KW-1185">Reference proteome</keyword>
<gene>
    <name evidence="2" type="ORF">GIB67_020806</name>
</gene>
<dbReference type="Proteomes" id="UP000541444">
    <property type="component" value="Unassembled WGS sequence"/>
</dbReference>
<protein>
    <submittedName>
        <fullName evidence="2">Uncharacterized protein</fullName>
    </submittedName>
</protein>
<dbReference type="EMBL" id="JACGCM010001726">
    <property type="protein sequence ID" value="KAF6150723.1"/>
    <property type="molecule type" value="Genomic_DNA"/>
</dbReference>
<evidence type="ECO:0000256" key="1">
    <source>
        <dbReference type="SAM" id="MobiDB-lite"/>
    </source>
</evidence>
<reference evidence="2 3" key="1">
    <citation type="journal article" date="2020" name="IScience">
        <title>Genome Sequencing of the Endangered Kingdonia uniflora (Circaeasteraceae, Ranunculales) Reveals Potential Mechanisms of Evolutionary Specialization.</title>
        <authorList>
            <person name="Sun Y."/>
            <person name="Deng T."/>
            <person name="Zhang A."/>
            <person name="Moore M.J."/>
            <person name="Landis J.B."/>
            <person name="Lin N."/>
            <person name="Zhang H."/>
            <person name="Zhang X."/>
            <person name="Huang J."/>
            <person name="Zhang X."/>
            <person name="Sun H."/>
            <person name="Wang H."/>
        </authorList>
    </citation>
    <scope>NUCLEOTIDE SEQUENCE [LARGE SCALE GENOMIC DNA]</scope>
    <source>
        <strain evidence="2">TB1705</strain>
        <tissue evidence="2">Leaf</tissue>
    </source>
</reference>
<evidence type="ECO:0000313" key="3">
    <source>
        <dbReference type="Proteomes" id="UP000541444"/>
    </source>
</evidence>
<feature type="region of interest" description="Disordered" evidence="1">
    <location>
        <begin position="1"/>
        <end position="111"/>
    </location>
</feature>
<name>A0A7J7M773_9MAGN</name>
<proteinExistence type="predicted"/>
<evidence type="ECO:0000313" key="2">
    <source>
        <dbReference type="EMBL" id="KAF6150723.1"/>
    </source>
</evidence>
<feature type="non-terminal residue" evidence="2">
    <location>
        <position position="138"/>
    </location>
</feature>
<organism evidence="2 3">
    <name type="scientific">Kingdonia uniflora</name>
    <dbReference type="NCBI Taxonomy" id="39325"/>
    <lineage>
        <taxon>Eukaryota</taxon>
        <taxon>Viridiplantae</taxon>
        <taxon>Streptophyta</taxon>
        <taxon>Embryophyta</taxon>
        <taxon>Tracheophyta</taxon>
        <taxon>Spermatophyta</taxon>
        <taxon>Magnoliopsida</taxon>
        <taxon>Ranunculales</taxon>
        <taxon>Circaeasteraceae</taxon>
        <taxon>Kingdonia</taxon>
    </lineage>
</organism>
<dbReference type="OrthoDB" id="1730713at2759"/>
<dbReference type="AlphaFoldDB" id="A0A7J7M773"/>